<dbReference type="EMBL" id="PDOD01000005">
    <property type="protein sequence ID" value="PYZ91835.1"/>
    <property type="molecule type" value="Genomic_DNA"/>
</dbReference>
<evidence type="ECO:0000256" key="13">
    <source>
        <dbReference type="HAMAP-Rule" id="MF_00041"/>
    </source>
</evidence>
<feature type="binding site" evidence="13">
    <location>
        <position position="29"/>
    </location>
    <ligand>
        <name>Zn(2+)</name>
        <dbReference type="ChEBI" id="CHEBI:29105"/>
    </ligand>
</feature>
<feature type="binding site" evidence="13">
    <location>
        <position position="269"/>
    </location>
    <ligand>
        <name>ATP</name>
        <dbReference type="ChEBI" id="CHEBI:30616"/>
    </ligand>
</feature>
<reference evidence="15 16" key="1">
    <citation type="submission" date="2017-10" db="EMBL/GenBank/DDBJ databases">
        <title>Bacillus sp. nov., a halophilic bacterium isolated from a Keqin Lake.</title>
        <authorList>
            <person name="Wang H."/>
        </authorList>
    </citation>
    <scope>NUCLEOTIDE SEQUENCE [LARGE SCALE GENOMIC DNA]</scope>
    <source>
        <strain evidence="15 16">KQ-12</strain>
    </source>
</reference>
<dbReference type="SUPFAM" id="SSF52374">
    <property type="entry name" value="Nucleotidylyl transferase"/>
    <property type="match status" value="1"/>
</dbReference>
<dbReference type="InterPro" id="IPR014729">
    <property type="entry name" value="Rossmann-like_a/b/a_fold"/>
</dbReference>
<evidence type="ECO:0000313" key="15">
    <source>
        <dbReference type="EMBL" id="PYZ91835.1"/>
    </source>
</evidence>
<protein>
    <recommendedName>
        <fullName evidence="13">Cysteine--tRNA ligase</fullName>
        <ecNumber evidence="13">6.1.1.16</ecNumber>
    </recommendedName>
    <alternativeName>
        <fullName evidence="13">Cysteinyl-tRNA synthetase</fullName>
        <shortName evidence="13">CysRS</shortName>
    </alternativeName>
</protein>
<dbReference type="GO" id="GO:0006423">
    <property type="term" value="P:cysteinyl-tRNA aminoacylation"/>
    <property type="evidence" value="ECO:0007669"/>
    <property type="project" value="UniProtKB-UniRule"/>
</dbReference>
<dbReference type="RefSeq" id="WP_110611163.1">
    <property type="nucleotide sequence ID" value="NZ_PDOD01000005.1"/>
</dbReference>
<dbReference type="PANTHER" id="PTHR10890">
    <property type="entry name" value="CYSTEINYL-TRNA SYNTHETASE"/>
    <property type="match status" value="1"/>
</dbReference>
<dbReference type="FunFam" id="3.40.50.620:FF:000009">
    <property type="entry name" value="Cysteine--tRNA ligase"/>
    <property type="match status" value="1"/>
</dbReference>
<keyword evidence="9 13" id="KW-0067">ATP-binding</keyword>
<keyword evidence="6 13" id="KW-0479">Metal-binding</keyword>
<evidence type="ECO:0000256" key="6">
    <source>
        <dbReference type="ARBA" id="ARBA00022723"/>
    </source>
</evidence>
<dbReference type="Proteomes" id="UP000248214">
    <property type="component" value="Unassembled WGS sequence"/>
</dbReference>
<dbReference type="EC" id="6.1.1.16" evidence="13"/>
<evidence type="ECO:0000256" key="12">
    <source>
        <dbReference type="ARBA" id="ARBA00047398"/>
    </source>
</evidence>
<evidence type="ECO:0000256" key="5">
    <source>
        <dbReference type="ARBA" id="ARBA00022598"/>
    </source>
</evidence>
<sequence>MAIQLYNTLTRQKEPFRSMEEGKIKMYVCGPTVYNYIHIGNARPAVVFDMVRRYFEYRGYQVQYVSNFTDVDDKIIKAAEEMGEDVQTIAERFIQAYYDDTGALGVKKADEHPRVTNTMPEIIEFIERLVDKGYAYASEGDVYFRTRKFDGYGKLSHQSVDDLQSGSRIQVGEKKEDPLDFVLWKAAKPGEISWKSKWGQGRPGWHIECSAMVKKYLGDTIDIHAGGQDLSFPHHENEIAQSEALNEKQMANYWIHNGYINIDNEKMSKSLGNFILVHDIIKQFDPEVVRFFIVNAHYRSPINFSDDQLSSAENSLDRIKTTYLNLSHRLSETANLGEETDKWKKEIASHRQLFIEAMDDDFNSANAVAVIFDLVKIANIYLKEKQTRQDVLQAFLDQLDDMGYVLGVHFGQDTLVDDEVDKLIEERIQARKNRDFARADEIREQLKEQNIILEDTPQGTRWKRG</sequence>
<feature type="binding site" evidence="13">
    <location>
        <position position="234"/>
    </location>
    <ligand>
        <name>Zn(2+)</name>
        <dbReference type="ChEBI" id="CHEBI:29105"/>
    </ligand>
</feature>
<dbReference type="SMART" id="SM00840">
    <property type="entry name" value="DALR_2"/>
    <property type="match status" value="1"/>
</dbReference>
<dbReference type="InterPro" id="IPR009080">
    <property type="entry name" value="tRNAsynth_Ia_anticodon-bd"/>
</dbReference>
<evidence type="ECO:0000256" key="2">
    <source>
        <dbReference type="ARBA" id="ARBA00005594"/>
    </source>
</evidence>
<proteinExistence type="inferred from homology"/>
<feature type="short sequence motif" description="'HIGH' region" evidence="13">
    <location>
        <begin position="31"/>
        <end position="41"/>
    </location>
</feature>
<comment type="subunit">
    <text evidence="3 13">Monomer.</text>
</comment>
<name>A0A323TR71_9BACI</name>
<feature type="binding site" evidence="13">
    <location>
        <position position="238"/>
    </location>
    <ligand>
        <name>Zn(2+)</name>
        <dbReference type="ChEBI" id="CHEBI:29105"/>
    </ligand>
</feature>
<dbReference type="InterPro" id="IPR056411">
    <property type="entry name" value="CysS_C"/>
</dbReference>
<dbReference type="InterPro" id="IPR032678">
    <property type="entry name" value="tRNA-synt_1_cat_dom"/>
</dbReference>
<feature type="short sequence motif" description="'KMSKS' region" evidence="13">
    <location>
        <begin position="266"/>
        <end position="270"/>
    </location>
</feature>
<accession>A0A323TR71</accession>
<dbReference type="Pfam" id="PF23493">
    <property type="entry name" value="CysS_C"/>
    <property type="match status" value="1"/>
</dbReference>
<keyword evidence="7 13" id="KW-0547">Nucleotide-binding</keyword>
<organism evidence="15 16">
    <name type="scientific">Salipaludibacillus keqinensis</name>
    <dbReference type="NCBI Taxonomy" id="2045207"/>
    <lineage>
        <taxon>Bacteria</taxon>
        <taxon>Bacillati</taxon>
        <taxon>Bacillota</taxon>
        <taxon>Bacilli</taxon>
        <taxon>Bacillales</taxon>
        <taxon>Bacillaceae</taxon>
    </lineage>
</organism>
<keyword evidence="13" id="KW-0597">Phosphoprotein</keyword>
<dbReference type="SUPFAM" id="SSF47323">
    <property type="entry name" value="Anticodon-binding domain of a subclass of class I aminoacyl-tRNA synthetases"/>
    <property type="match status" value="1"/>
</dbReference>
<dbReference type="OrthoDB" id="9815130at2"/>
<dbReference type="PRINTS" id="PR00983">
    <property type="entry name" value="TRNASYNTHCYS"/>
</dbReference>
<dbReference type="PANTHER" id="PTHR10890:SF3">
    <property type="entry name" value="CYSTEINE--TRNA LIGASE, CYTOPLASMIC"/>
    <property type="match status" value="1"/>
</dbReference>
<evidence type="ECO:0000256" key="7">
    <source>
        <dbReference type="ARBA" id="ARBA00022741"/>
    </source>
</evidence>
<dbReference type="Pfam" id="PF09190">
    <property type="entry name" value="DALR_2"/>
    <property type="match status" value="1"/>
</dbReference>
<dbReference type="InterPro" id="IPR024909">
    <property type="entry name" value="Cys-tRNA/MSH_ligase"/>
</dbReference>
<dbReference type="HAMAP" id="MF_00041">
    <property type="entry name" value="Cys_tRNA_synth"/>
    <property type="match status" value="1"/>
</dbReference>
<evidence type="ECO:0000259" key="14">
    <source>
        <dbReference type="SMART" id="SM00840"/>
    </source>
</evidence>
<dbReference type="Gene3D" id="1.20.120.1910">
    <property type="entry name" value="Cysteine-tRNA ligase, C-terminal anti-codon recognition domain"/>
    <property type="match status" value="1"/>
</dbReference>
<comment type="caution">
    <text evidence="15">The sequence shown here is derived from an EMBL/GenBank/DDBJ whole genome shotgun (WGS) entry which is preliminary data.</text>
</comment>
<evidence type="ECO:0000256" key="8">
    <source>
        <dbReference type="ARBA" id="ARBA00022833"/>
    </source>
</evidence>
<feature type="domain" description="Cysteinyl-tRNA synthetase class Ia DALR" evidence="14">
    <location>
        <begin position="353"/>
        <end position="415"/>
    </location>
</feature>
<evidence type="ECO:0000256" key="1">
    <source>
        <dbReference type="ARBA" id="ARBA00004496"/>
    </source>
</evidence>
<dbReference type="GO" id="GO:0008270">
    <property type="term" value="F:zinc ion binding"/>
    <property type="evidence" value="ECO:0007669"/>
    <property type="project" value="UniProtKB-UniRule"/>
</dbReference>
<gene>
    <name evidence="13 15" type="primary">cysS</name>
    <name evidence="15" type="ORF">CR194_16625</name>
</gene>
<comment type="similarity">
    <text evidence="2 13">Belongs to the class-I aminoacyl-tRNA synthetase family.</text>
</comment>
<comment type="cofactor">
    <cofactor evidence="13">
        <name>Zn(2+)</name>
        <dbReference type="ChEBI" id="CHEBI:29105"/>
    </cofactor>
    <text evidence="13">Binds 1 zinc ion per subunit.</text>
</comment>
<evidence type="ECO:0000313" key="16">
    <source>
        <dbReference type="Proteomes" id="UP000248214"/>
    </source>
</evidence>
<evidence type="ECO:0000256" key="10">
    <source>
        <dbReference type="ARBA" id="ARBA00022917"/>
    </source>
</evidence>
<evidence type="ECO:0000256" key="9">
    <source>
        <dbReference type="ARBA" id="ARBA00022840"/>
    </source>
</evidence>
<keyword evidence="10 13" id="KW-0648">Protein biosynthesis</keyword>
<dbReference type="GO" id="GO:0004817">
    <property type="term" value="F:cysteine-tRNA ligase activity"/>
    <property type="evidence" value="ECO:0007669"/>
    <property type="project" value="UniProtKB-UniRule"/>
</dbReference>
<dbReference type="CDD" id="cd00672">
    <property type="entry name" value="CysRS_core"/>
    <property type="match status" value="1"/>
</dbReference>
<dbReference type="InterPro" id="IPR015273">
    <property type="entry name" value="Cys-tRNA-synt_Ia_DALR"/>
</dbReference>
<dbReference type="GO" id="GO:0005829">
    <property type="term" value="C:cytosol"/>
    <property type="evidence" value="ECO:0007669"/>
    <property type="project" value="TreeGrafter"/>
</dbReference>
<feature type="modified residue" description="Phosphoserine" evidence="13">
    <location>
        <position position="270"/>
    </location>
</feature>
<evidence type="ECO:0000256" key="3">
    <source>
        <dbReference type="ARBA" id="ARBA00011245"/>
    </source>
</evidence>
<feature type="binding site" evidence="13">
    <location>
        <position position="209"/>
    </location>
    <ligand>
        <name>Zn(2+)</name>
        <dbReference type="ChEBI" id="CHEBI:29105"/>
    </ligand>
</feature>
<evidence type="ECO:0000256" key="11">
    <source>
        <dbReference type="ARBA" id="ARBA00023146"/>
    </source>
</evidence>
<dbReference type="GO" id="GO:0005524">
    <property type="term" value="F:ATP binding"/>
    <property type="evidence" value="ECO:0007669"/>
    <property type="project" value="UniProtKB-UniRule"/>
</dbReference>
<comment type="subcellular location">
    <subcellularLocation>
        <location evidence="1 13">Cytoplasm</location>
    </subcellularLocation>
</comment>
<keyword evidence="16" id="KW-1185">Reference proteome</keyword>
<dbReference type="InterPro" id="IPR015803">
    <property type="entry name" value="Cys-tRNA-ligase"/>
</dbReference>
<dbReference type="NCBIfam" id="TIGR00435">
    <property type="entry name" value="cysS"/>
    <property type="match status" value="1"/>
</dbReference>
<dbReference type="Pfam" id="PF01406">
    <property type="entry name" value="tRNA-synt_1e"/>
    <property type="match status" value="1"/>
</dbReference>
<evidence type="ECO:0000256" key="4">
    <source>
        <dbReference type="ARBA" id="ARBA00022490"/>
    </source>
</evidence>
<keyword evidence="8 13" id="KW-0862">Zinc</keyword>
<keyword evidence="11 13" id="KW-0030">Aminoacyl-tRNA synthetase</keyword>
<dbReference type="Gene3D" id="3.40.50.620">
    <property type="entry name" value="HUPs"/>
    <property type="match status" value="1"/>
</dbReference>
<dbReference type="AlphaFoldDB" id="A0A323TR71"/>
<keyword evidence="4 13" id="KW-0963">Cytoplasm</keyword>
<keyword evidence="5 13" id="KW-0436">Ligase</keyword>
<comment type="catalytic activity">
    <reaction evidence="12 13">
        <text>tRNA(Cys) + L-cysteine + ATP = L-cysteinyl-tRNA(Cys) + AMP + diphosphate</text>
        <dbReference type="Rhea" id="RHEA:17773"/>
        <dbReference type="Rhea" id="RHEA-COMP:9661"/>
        <dbReference type="Rhea" id="RHEA-COMP:9679"/>
        <dbReference type="ChEBI" id="CHEBI:30616"/>
        <dbReference type="ChEBI" id="CHEBI:33019"/>
        <dbReference type="ChEBI" id="CHEBI:35235"/>
        <dbReference type="ChEBI" id="CHEBI:78442"/>
        <dbReference type="ChEBI" id="CHEBI:78517"/>
        <dbReference type="ChEBI" id="CHEBI:456215"/>
        <dbReference type="EC" id="6.1.1.16"/>
    </reaction>
</comment>